<feature type="compositionally biased region" description="Low complexity" evidence="1">
    <location>
        <begin position="162"/>
        <end position="199"/>
    </location>
</feature>
<accession>A0ABD2C2F1</accession>
<feature type="compositionally biased region" description="Polar residues" evidence="1">
    <location>
        <begin position="1124"/>
        <end position="1137"/>
    </location>
</feature>
<feature type="region of interest" description="Disordered" evidence="1">
    <location>
        <begin position="853"/>
        <end position="879"/>
    </location>
</feature>
<feature type="region of interest" description="Disordered" evidence="1">
    <location>
        <begin position="100"/>
        <end position="199"/>
    </location>
</feature>
<feature type="region of interest" description="Disordered" evidence="1">
    <location>
        <begin position="1817"/>
        <end position="1854"/>
    </location>
</feature>
<proteinExistence type="predicted"/>
<evidence type="ECO:0000256" key="1">
    <source>
        <dbReference type="SAM" id="MobiDB-lite"/>
    </source>
</evidence>
<feature type="compositionally biased region" description="Low complexity" evidence="1">
    <location>
        <begin position="1371"/>
        <end position="1382"/>
    </location>
</feature>
<sequence>MSNCTIVHSHSCDTFEDQSVPTCVLNGHEEMIENDFIVGYIKRKGQTLFDLFLLVKEEEEEEEEEEEKEKEKQERKPARIRMGLSKIVLILLLAEFSHARPQTTETETSLRQEITTETSNKEWKPPRSTGKTTENVRRGDSRYTENSGSRRKSYINYYRDTNASSPFKSRNSSSSNSSSSGRTSSNNSREVSSGSVDSVRGSFDWSKLLNTEGYFRTSNLTNGFPYRAAKLLDIDKHDRSIYASRRLDISKVEKLGKPKHVVTGLDDPRYSKLDNSQRKALNNSGKRRLETNELALNQNLKSEERVDTLDSKNAAASTYRNSVKVRHHGSTPVLSSNRFDQVGAVRHPTNTISRDRGNYAARLTFTKRVQNDHGTFSKQNVNDLSESTKNSKLSTHVKKIVSASKTATNSLYPSINFMRQDVNVNKHVSQLDDQIFATNSFLKNWPNDFPKDAEDLYNYDRYTSFPEQVQSLQNTDQLINSSGSNDSSVHHRIPAMQTDIQEIVQWMKIPAFTSNQSQMLEDDDFDGPISVTFKPLYDDFEPNLPLKTPQNESLNPSDANNLLNELIHVSPEWQTSTTNYDLIPTASLPQKKLGYKPITQVTQNTVVHILKNGSKKSNSTLAEIKDLRNNSKPITSIQASSVSSESRPNVQLMFLSEKDKMKENVKFDENCPTIMINSFTKVNNTIQSKEGCTDLNIIINSHILNTNVIKPAETIIDDPNNVDSSTDENNKYVGSIEDAYSSVPTYNYEPSPTAIYNPSSYQDDYIPQKDEIFQSEVSSEPNYVSSDVPTLQVIQNTQVSVTSLNDQPNDVDSSIFSETLGETSQGFSDSVNGVVSPTGDQGQPATILTDFSGNQQANSNGGTGTLQAAGLSNHPSLPNAASHVQLTNETQRQLKDLQHINQSLRTVATQLLNVTGHNEGVKDTKIERKDSRLNGENDASFVKEINAEISNLESMGVNFGRPMNSKFGYFESSHPGQAMVMTEEELEKEMSSTRLMAGYKNHPTTTGGISTWILLNPPSTTIKSLTDNDQPGTTKQSENDVRYTLKPIVTHGRIEVKNTKNEQKVTSQLPSTASIEKVIFPSTKKAANNSTLKKSNAPGNNSSKQDETTQSLAKLEAIESTTSKISRTTVSSTADNKVTSDSTSSTATTKKIQIIRSTLKAKPTTTPRPTVPNKFATTVVKRPQQGKPKPSQTRRTTVKPDVSKNDNSTTAKVEKVTFKAVPMITTPRSNNEITEKPIFVTKIKASVLMDTQKTAPIATTNVNVSTVSKSNFSDADLVEVPIKSKPLGTSINNVLKVQLKKPIDESTQIEIEPIKMNPPVLTIQKMTEKKPDNDVTDIGLTNLNGSSIDLKFDFNPELTKISTEAESLADSVTTSAPSSTTTKRQRNSNKRKKNKIRRRRPSSTTPLTSTTITTTTTTIAPVPIEEINEVSAEPILLDNAIQESKIEPESKITNNITKTKKKPPQKGISTQIYNFLSREVMPSFGVMSLLGLGLGLASYFLYPFGGTITRRNYEVEPNYKYNLDEYGGNYGQNEEEVLSKVLQGMTNHENKFGAGSGGLKDLDKNYYRYQHFDGAYDTQSIRRTDQRYPLPSSSPIYKPTENTASVLKYRNTDYRYSEVQTTPTYYDPQKHNEFVVGQDSTGNRQFVVGNIPKEYPPFTDKHLTLPTSDKKGPNVFHESTESGLTQFERDIAQGLNFPPNSVNGHGYQSETQTLRPEDGYEEIEITPTAVAVEHGPRSLKIKRSILNRMDVNRSSRSKRDSVIQIIPSRHELEKEQKEEDFSNEILDIIDSALPGSEEKKIIDNEVDDFLSYKKKLHGESQQHHKEIGSRNEVQTSETENDTNSNKNVFDDTAETVEKITTEKQIDKIEEYSSNDSFVTSTSSSTSDESDTTEHVKDIEETTVEWFENTTTKKSTEEEGGFNIFSFVKKVAEIKFRLGLTILKHASEGFARYLGHVQKRINGEE</sequence>
<evidence type="ECO:0000313" key="3">
    <source>
        <dbReference type="Proteomes" id="UP001607303"/>
    </source>
</evidence>
<name>A0ABD2C2F1_VESMC</name>
<feature type="compositionally biased region" description="Polar residues" evidence="1">
    <location>
        <begin position="100"/>
        <end position="118"/>
    </location>
</feature>
<dbReference type="Proteomes" id="UP001607303">
    <property type="component" value="Unassembled WGS sequence"/>
</dbReference>
<feature type="compositionally biased region" description="Low complexity" evidence="1">
    <location>
        <begin position="1139"/>
        <end position="1149"/>
    </location>
</feature>
<keyword evidence="3" id="KW-1185">Reference proteome</keyword>
<feature type="compositionally biased region" description="Low complexity" evidence="1">
    <location>
        <begin position="1873"/>
        <end position="1886"/>
    </location>
</feature>
<gene>
    <name evidence="2" type="ORF">V1477_010600</name>
</gene>
<feature type="region of interest" description="Disordered" evidence="1">
    <location>
        <begin position="1365"/>
        <end position="1418"/>
    </location>
</feature>
<reference evidence="2 3" key="1">
    <citation type="journal article" date="2024" name="Ann. Entomol. Soc. Am.">
        <title>Genomic analyses of the southern and eastern yellowjacket wasps (Hymenoptera: Vespidae) reveal evolutionary signatures of social life.</title>
        <authorList>
            <person name="Catto M.A."/>
            <person name="Caine P.B."/>
            <person name="Orr S.E."/>
            <person name="Hunt B.G."/>
            <person name="Goodisman M.A.D."/>
        </authorList>
    </citation>
    <scope>NUCLEOTIDE SEQUENCE [LARGE SCALE GENOMIC DNA]</scope>
    <source>
        <strain evidence="2">232</strain>
        <tissue evidence="2">Head and thorax</tissue>
    </source>
</reference>
<comment type="caution">
    <text evidence="2">The sequence shown here is derived from an EMBL/GenBank/DDBJ whole genome shotgun (WGS) entry which is preliminary data.</text>
</comment>
<organism evidence="2 3">
    <name type="scientific">Vespula maculifrons</name>
    <name type="common">Eastern yellow jacket</name>
    <name type="synonym">Wasp</name>
    <dbReference type="NCBI Taxonomy" id="7453"/>
    <lineage>
        <taxon>Eukaryota</taxon>
        <taxon>Metazoa</taxon>
        <taxon>Ecdysozoa</taxon>
        <taxon>Arthropoda</taxon>
        <taxon>Hexapoda</taxon>
        <taxon>Insecta</taxon>
        <taxon>Pterygota</taxon>
        <taxon>Neoptera</taxon>
        <taxon>Endopterygota</taxon>
        <taxon>Hymenoptera</taxon>
        <taxon>Apocrita</taxon>
        <taxon>Aculeata</taxon>
        <taxon>Vespoidea</taxon>
        <taxon>Vespidae</taxon>
        <taxon>Vespinae</taxon>
        <taxon>Vespula</taxon>
    </lineage>
</organism>
<dbReference type="EMBL" id="JAYRBN010000061">
    <property type="protein sequence ID" value="KAL2739211.1"/>
    <property type="molecule type" value="Genomic_DNA"/>
</dbReference>
<feature type="region of interest" description="Disordered" evidence="1">
    <location>
        <begin position="1870"/>
        <end position="1895"/>
    </location>
</feature>
<protein>
    <submittedName>
        <fullName evidence="2">Serine-rich adhesin for platelets-like isoform X1</fullName>
    </submittedName>
</protein>
<evidence type="ECO:0000313" key="2">
    <source>
        <dbReference type="EMBL" id="KAL2739211.1"/>
    </source>
</evidence>
<feature type="compositionally biased region" description="Basic residues" evidence="1">
    <location>
        <begin position="1383"/>
        <end position="1401"/>
    </location>
</feature>
<feature type="compositionally biased region" description="Low complexity" evidence="1">
    <location>
        <begin position="1402"/>
        <end position="1418"/>
    </location>
</feature>
<feature type="compositionally biased region" description="Basic and acidic residues" evidence="1">
    <location>
        <begin position="1817"/>
        <end position="1829"/>
    </location>
</feature>
<feature type="compositionally biased region" description="Polar residues" evidence="1">
    <location>
        <begin position="1831"/>
        <end position="1847"/>
    </location>
</feature>
<feature type="compositionally biased region" description="Basic and acidic residues" evidence="1">
    <location>
        <begin position="134"/>
        <end position="143"/>
    </location>
</feature>
<feature type="region of interest" description="Disordered" evidence="1">
    <location>
        <begin position="1087"/>
        <end position="1111"/>
    </location>
</feature>
<feature type="region of interest" description="Disordered" evidence="1">
    <location>
        <begin position="1124"/>
        <end position="1208"/>
    </location>
</feature>